<dbReference type="AlphaFoldDB" id="A0A673GC32"/>
<protein>
    <submittedName>
        <fullName evidence="3">Exonuclease 5</fullName>
    </submittedName>
</protein>
<sequence length="218" mass="25323">MFIIHINEIFYALGQETVKTENVRGLKRKNLHGNSFSPMQRFFKRHLSVTLLCDQSWCEMKTVYSLLKPFVKRKEMQRAEVQIGKEIHLSREQEIQDVVPVDVWTREDHMIPLLEAGERVREFPVFGVQEGVFVMGVIDELLNNQNGELVLNELKTRKQNSLPSSAQDKVNCFQVSWGYLLQVCPCPHSYSSKSLHCAFVNCCLVLIGLHFTYIWLYS</sequence>
<evidence type="ECO:0000313" key="4">
    <source>
        <dbReference type="Proteomes" id="UP000472270"/>
    </source>
</evidence>
<evidence type="ECO:0000256" key="2">
    <source>
        <dbReference type="SAM" id="Phobius"/>
    </source>
</evidence>
<keyword evidence="2" id="KW-0472">Membrane</keyword>
<organism evidence="3 4">
    <name type="scientific">Sinocyclocheilus rhinocerous</name>
    <dbReference type="NCBI Taxonomy" id="307959"/>
    <lineage>
        <taxon>Eukaryota</taxon>
        <taxon>Metazoa</taxon>
        <taxon>Chordata</taxon>
        <taxon>Craniata</taxon>
        <taxon>Vertebrata</taxon>
        <taxon>Euteleostomi</taxon>
        <taxon>Actinopterygii</taxon>
        <taxon>Neopterygii</taxon>
        <taxon>Teleostei</taxon>
        <taxon>Ostariophysi</taxon>
        <taxon>Cypriniformes</taxon>
        <taxon>Cyprinidae</taxon>
        <taxon>Cyprininae</taxon>
        <taxon>Sinocyclocheilus</taxon>
    </lineage>
</organism>
<dbReference type="InterPro" id="IPR019190">
    <property type="entry name" value="EXOV"/>
</dbReference>
<name>A0A673GC32_9TELE</name>
<dbReference type="Pfam" id="PF09810">
    <property type="entry name" value="Exo5"/>
    <property type="match status" value="1"/>
</dbReference>
<dbReference type="PANTHER" id="PTHR14464">
    <property type="entry name" value="EXONUCLEASE V"/>
    <property type="match status" value="1"/>
</dbReference>
<dbReference type="PANTHER" id="PTHR14464:SF4">
    <property type="entry name" value="EXONUCLEASE V"/>
    <property type="match status" value="1"/>
</dbReference>
<dbReference type="GO" id="GO:0005634">
    <property type="term" value="C:nucleus"/>
    <property type="evidence" value="ECO:0007669"/>
    <property type="project" value="TreeGrafter"/>
</dbReference>
<dbReference type="Gene3D" id="3.90.320.10">
    <property type="match status" value="1"/>
</dbReference>
<accession>A0A673GC32</accession>
<keyword evidence="4" id="KW-1185">Reference proteome</keyword>
<dbReference type="GO" id="GO:0045145">
    <property type="term" value="F:single-stranded DNA 5'-3' DNA exonuclease activity"/>
    <property type="evidence" value="ECO:0007669"/>
    <property type="project" value="InterPro"/>
</dbReference>
<keyword evidence="2" id="KW-1133">Transmembrane helix</keyword>
<reference evidence="3" key="1">
    <citation type="submission" date="2025-08" db="UniProtKB">
        <authorList>
            <consortium name="Ensembl"/>
        </authorList>
    </citation>
    <scope>IDENTIFICATION</scope>
</reference>
<evidence type="ECO:0000313" key="3">
    <source>
        <dbReference type="Ensembl" id="ENSSRHP00000009761.1"/>
    </source>
</evidence>
<dbReference type="GO" id="GO:0036297">
    <property type="term" value="P:interstrand cross-link repair"/>
    <property type="evidence" value="ECO:0007669"/>
    <property type="project" value="TreeGrafter"/>
</dbReference>
<feature type="transmembrane region" description="Helical" evidence="2">
    <location>
        <begin position="198"/>
        <end position="217"/>
    </location>
</feature>
<dbReference type="InterPro" id="IPR011604">
    <property type="entry name" value="PDDEXK-like_dom_sf"/>
</dbReference>
<dbReference type="Proteomes" id="UP000472270">
    <property type="component" value="Unassembled WGS sequence"/>
</dbReference>
<evidence type="ECO:0000256" key="1">
    <source>
        <dbReference type="ARBA" id="ARBA00009797"/>
    </source>
</evidence>
<keyword evidence="2" id="KW-0812">Transmembrane</keyword>
<comment type="similarity">
    <text evidence="1">Belongs to the EXO5 family.</text>
</comment>
<proteinExistence type="inferred from homology"/>
<dbReference type="Ensembl" id="ENSSRHT00000010062.1">
    <property type="protein sequence ID" value="ENSSRHP00000009761.1"/>
    <property type="gene ID" value="ENSSRHG00000005574.1"/>
</dbReference>
<reference evidence="3" key="2">
    <citation type="submission" date="2025-09" db="UniProtKB">
        <authorList>
            <consortium name="Ensembl"/>
        </authorList>
    </citation>
    <scope>IDENTIFICATION</scope>
</reference>